<evidence type="ECO:0000313" key="2">
    <source>
        <dbReference type="EMBL" id="OZI70717.1"/>
    </source>
</evidence>
<keyword evidence="1" id="KW-0812">Transmembrane</keyword>
<name>A0A261VA80_9BORD</name>
<comment type="caution">
    <text evidence="2">The sequence shown here is derived from an EMBL/GenBank/DDBJ whole genome shotgun (WGS) entry which is preliminary data.</text>
</comment>
<proteinExistence type="predicted"/>
<dbReference type="OrthoDB" id="8689802at2"/>
<keyword evidence="1" id="KW-0472">Membrane</keyword>
<feature type="transmembrane region" description="Helical" evidence="1">
    <location>
        <begin position="129"/>
        <end position="156"/>
    </location>
</feature>
<feature type="transmembrane region" description="Helical" evidence="1">
    <location>
        <begin position="98"/>
        <end position="117"/>
    </location>
</feature>
<dbReference type="Proteomes" id="UP000216429">
    <property type="component" value="Unassembled WGS sequence"/>
</dbReference>
<keyword evidence="1" id="KW-1133">Transmembrane helix</keyword>
<gene>
    <name evidence="2" type="ORF">CAL22_12400</name>
</gene>
<accession>A0A261VA80</accession>
<sequence>MPGWRAVCRASARPGLIFTVIRGETEAKRARRFVAADLPLTLVVNTEYRGGFPSWVALAMRASDQGFFRQLGSVAGYMAGLALLFIGFVALLGFPWRWVLPTVVVLEVLAILLVLRVEYSARRVDGASGWMTFGFLFGHAWLFGGAALLRLAVWLWQHFVH</sequence>
<evidence type="ECO:0000256" key="1">
    <source>
        <dbReference type="SAM" id="Phobius"/>
    </source>
</evidence>
<organism evidence="2 3">
    <name type="scientific">Bordetella genomosp. 12</name>
    <dbReference type="NCBI Taxonomy" id="463035"/>
    <lineage>
        <taxon>Bacteria</taxon>
        <taxon>Pseudomonadati</taxon>
        <taxon>Pseudomonadota</taxon>
        <taxon>Betaproteobacteria</taxon>
        <taxon>Burkholderiales</taxon>
        <taxon>Alcaligenaceae</taxon>
        <taxon>Bordetella</taxon>
    </lineage>
</organism>
<evidence type="ECO:0000313" key="3">
    <source>
        <dbReference type="Proteomes" id="UP000216429"/>
    </source>
</evidence>
<reference evidence="3" key="1">
    <citation type="submission" date="2017-05" db="EMBL/GenBank/DDBJ databases">
        <title>Complete and WGS of Bordetella genogroups.</title>
        <authorList>
            <person name="Spilker T."/>
            <person name="Lipuma J."/>
        </authorList>
    </citation>
    <scope>NUCLEOTIDE SEQUENCE [LARGE SCALE GENOMIC DNA]</scope>
    <source>
        <strain evidence="3">AU6712</strain>
    </source>
</reference>
<dbReference type="AlphaFoldDB" id="A0A261VA80"/>
<protein>
    <submittedName>
        <fullName evidence="2">Uncharacterized protein</fullName>
    </submittedName>
</protein>
<feature type="transmembrane region" description="Helical" evidence="1">
    <location>
        <begin position="71"/>
        <end position="92"/>
    </location>
</feature>
<keyword evidence="3" id="KW-1185">Reference proteome</keyword>
<dbReference type="EMBL" id="NEVU01000003">
    <property type="protein sequence ID" value="OZI70717.1"/>
    <property type="molecule type" value="Genomic_DNA"/>
</dbReference>